<sequence>MSEAMMKSENNGAVMVSDVMNTGIGYTDMNLSDRSAAVAFYNATSNPANKLKEHVNEVLSLVHVSVECVEVSKDDVPEGKTIAPRVVLITDDGQSYSCVSVGVYQSLKRMLTLLGTPDTWSEPVKIKPVLISTKKGQVLSLNLV</sequence>
<name>A0A8S5RL75_9VIRU</name>
<proteinExistence type="predicted"/>
<reference evidence="1" key="1">
    <citation type="journal article" date="2021" name="Proc. Natl. Acad. Sci. U.S.A.">
        <title>A Catalog of Tens of Thousands of Viruses from Human Metagenomes Reveals Hidden Associations with Chronic Diseases.</title>
        <authorList>
            <person name="Tisza M.J."/>
            <person name="Buck C.B."/>
        </authorList>
    </citation>
    <scope>NUCLEOTIDE SEQUENCE</scope>
    <source>
        <strain evidence="1">CtxAI8</strain>
    </source>
</reference>
<dbReference type="EMBL" id="BK059117">
    <property type="protein sequence ID" value="DAE32136.1"/>
    <property type="molecule type" value="Genomic_DNA"/>
</dbReference>
<evidence type="ECO:0000313" key="1">
    <source>
        <dbReference type="EMBL" id="DAE32136.1"/>
    </source>
</evidence>
<organism evidence="1">
    <name type="scientific">virus sp. ctxAI8</name>
    <dbReference type="NCBI Taxonomy" id="2825829"/>
    <lineage>
        <taxon>Viruses</taxon>
    </lineage>
</organism>
<accession>A0A8S5RL75</accession>
<dbReference type="Pfam" id="PF17427">
    <property type="entry name" value="Phi29_Phage_SSB"/>
    <property type="match status" value="1"/>
</dbReference>
<dbReference type="InterPro" id="IPR035408">
    <property type="entry name" value="Phi29_Phage_SSB"/>
</dbReference>
<protein>
    <submittedName>
        <fullName evidence="1">Single stranded DNA binding protein</fullName>
    </submittedName>
</protein>